<evidence type="ECO:0000256" key="5">
    <source>
        <dbReference type="ARBA" id="ARBA00023242"/>
    </source>
</evidence>
<dbReference type="PANTHER" id="PTHR15341">
    <property type="entry name" value="SUN-COR STEROID HORMONE RECEPTOR CO-REPRESSOR"/>
    <property type="match status" value="1"/>
</dbReference>
<reference evidence="8 9" key="1">
    <citation type="journal article" date="2016" name="Proc. Natl. Acad. Sci. U.S.A.">
        <title>Comparative genomics of biotechnologically important yeasts.</title>
        <authorList>
            <person name="Riley R."/>
            <person name="Haridas S."/>
            <person name="Wolfe K.H."/>
            <person name="Lopes M.R."/>
            <person name="Hittinger C.T."/>
            <person name="Goeker M."/>
            <person name="Salamov A.A."/>
            <person name="Wisecaver J.H."/>
            <person name="Long T.M."/>
            <person name="Calvey C.H."/>
            <person name="Aerts A.L."/>
            <person name="Barry K.W."/>
            <person name="Choi C."/>
            <person name="Clum A."/>
            <person name="Coughlan A.Y."/>
            <person name="Deshpande S."/>
            <person name="Douglass A.P."/>
            <person name="Hanson S.J."/>
            <person name="Klenk H.-P."/>
            <person name="LaButti K.M."/>
            <person name="Lapidus A."/>
            <person name="Lindquist E.A."/>
            <person name="Lipzen A.M."/>
            <person name="Meier-Kolthoff J.P."/>
            <person name="Ohm R.A."/>
            <person name="Otillar R.P."/>
            <person name="Pangilinan J.L."/>
            <person name="Peng Y."/>
            <person name="Rokas A."/>
            <person name="Rosa C.A."/>
            <person name="Scheuner C."/>
            <person name="Sibirny A.A."/>
            <person name="Slot J.C."/>
            <person name="Stielow J.B."/>
            <person name="Sun H."/>
            <person name="Kurtzman C.P."/>
            <person name="Blackwell M."/>
            <person name="Grigoriev I.V."/>
            <person name="Jeffries T.W."/>
        </authorList>
    </citation>
    <scope>NUCLEOTIDE SEQUENCE [LARGE SCALE GENOMIC DNA]</scope>
    <source>
        <strain evidence="9">ATCC 58044 / CBS 1984 / NCYC 433 / NRRL Y-366-8</strain>
    </source>
</reference>
<dbReference type="GO" id="GO:0044877">
    <property type="term" value="F:protein-containing complex binding"/>
    <property type="evidence" value="ECO:0007669"/>
    <property type="project" value="EnsemblFungi"/>
</dbReference>
<evidence type="ECO:0000256" key="6">
    <source>
        <dbReference type="RuleBase" id="RU368003"/>
    </source>
</evidence>
<dbReference type="PANTHER" id="PTHR15341:SF3">
    <property type="entry name" value="NUCLEAR NUCLEIC ACID-BINDING PROTEIN C1D"/>
    <property type="match status" value="1"/>
</dbReference>
<dbReference type="RefSeq" id="XP_019040583.1">
    <property type="nucleotide sequence ID" value="XM_019183280.1"/>
</dbReference>
<dbReference type="GO" id="GO:0071028">
    <property type="term" value="P:nuclear mRNA surveillance"/>
    <property type="evidence" value="ECO:0007669"/>
    <property type="project" value="EnsemblFungi"/>
</dbReference>
<dbReference type="GO" id="GO:0003690">
    <property type="term" value="F:double-stranded DNA binding"/>
    <property type="evidence" value="ECO:0007669"/>
    <property type="project" value="EnsemblFungi"/>
</dbReference>
<keyword evidence="3 6" id="KW-0698">rRNA processing</keyword>
<dbReference type="STRING" id="683960.A0A1E3P7I3"/>
<dbReference type="GO" id="GO:0000178">
    <property type="term" value="C:exosome (RNase complex)"/>
    <property type="evidence" value="ECO:0007669"/>
    <property type="project" value="TreeGrafter"/>
</dbReference>
<dbReference type="GO" id="GO:0071035">
    <property type="term" value="P:nuclear polyadenylation-dependent rRNA catabolic process"/>
    <property type="evidence" value="ECO:0007669"/>
    <property type="project" value="EnsemblFungi"/>
</dbReference>
<comment type="similarity">
    <text evidence="2 6">Belongs to the C1D family.</text>
</comment>
<keyword evidence="9" id="KW-1185">Reference proteome</keyword>
<accession>A0A1E3P7I3</accession>
<dbReference type="GO" id="GO:0071051">
    <property type="term" value="P:poly(A)-dependent snoRNA 3'-end processing"/>
    <property type="evidence" value="ECO:0007669"/>
    <property type="project" value="EnsemblFungi"/>
</dbReference>
<dbReference type="GO" id="GO:0071039">
    <property type="term" value="P:nuclear polyadenylation-dependent CUT catabolic process"/>
    <property type="evidence" value="ECO:0007669"/>
    <property type="project" value="EnsemblFungi"/>
</dbReference>
<dbReference type="Proteomes" id="UP000094112">
    <property type="component" value="Unassembled WGS sequence"/>
</dbReference>
<dbReference type="GO" id="GO:0000973">
    <property type="term" value="P:post-transcriptional tethering of RNA polymerase II gene DNA at nuclear periphery"/>
    <property type="evidence" value="ECO:0007669"/>
    <property type="project" value="EnsemblFungi"/>
</dbReference>
<dbReference type="OrthoDB" id="1421013at2759"/>
<dbReference type="Pfam" id="PF04000">
    <property type="entry name" value="Sas10_Utp3"/>
    <property type="match status" value="1"/>
</dbReference>
<evidence type="ECO:0000256" key="4">
    <source>
        <dbReference type="ARBA" id="ARBA00022884"/>
    </source>
</evidence>
<name>A0A1E3P7I3_WICAA</name>
<keyword evidence="5 6" id="KW-0539">Nucleus</keyword>
<dbReference type="InterPro" id="IPR007146">
    <property type="entry name" value="Sas10/Utp3/C1D"/>
</dbReference>
<dbReference type="AlphaFoldDB" id="A0A1E3P7I3"/>
<dbReference type="InterPro" id="IPR011082">
    <property type="entry name" value="Exosome-assoc_fac/DNA_repair"/>
</dbReference>
<feature type="compositionally biased region" description="Basic residues" evidence="7">
    <location>
        <begin position="186"/>
        <end position="200"/>
    </location>
</feature>
<dbReference type="GO" id="GO:0000467">
    <property type="term" value="P:exonucleolytic trimming to generate mature 3'-end of 5.8S rRNA from tricistronic rRNA transcript (SSU-rRNA, 5.8S rRNA, LSU-rRNA)"/>
    <property type="evidence" value="ECO:0007669"/>
    <property type="project" value="EnsemblFungi"/>
</dbReference>
<dbReference type="GO" id="GO:0003725">
    <property type="term" value="F:double-stranded RNA binding"/>
    <property type="evidence" value="ECO:0007669"/>
    <property type="project" value="EnsemblFungi"/>
</dbReference>
<feature type="region of interest" description="Disordered" evidence="7">
    <location>
        <begin position="119"/>
        <end position="200"/>
    </location>
</feature>
<feature type="compositionally biased region" description="Low complexity" evidence="7">
    <location>
        <begin position="119"/>
        <end position="129"/>
    </location>
</feature>
<organism evidence="8 9">
    <name type="scientific">Wickerhamomyces anomalus (strain ATCC 58044 / CBS 1984 / NCYC 433 / NRRL Y-366-8)</name>
    <name type="common">Yeast</name>
    <name type="synonym">Hansenula anomala</name>
    <dbReference type="NCBI Taxonomy" id="683960"/>
    <lineage>
        <taxon>Eukaryota</taxon>
        <taxon>Fungi</taxon>
        <taxon>Dikarya</taxon>
        <taxon>Ascomycota</taxon>
        <taxon>Saccharomycotina</taxon>
        <taxon>Saccharomycetes</taxon>
        <taxon>Phaffomycetales</taxon>
        <taxon>Wickerhamomycetaceae</taxon>
        <taxon>Wickerhamomyces</taxon>
    </lineage>
</organism>
<evidence type="ECO:0000313" key="8">
    <source>
        <dbReference type="EMBL" id="ODQ61376.1"/>
    </source>
</evidence>
<proteinExistence type="inferred from homology"/>
<dbReference type="GO" id="GO:0005730">
    <property type="term" value="C:nucleolus"/>
    <property type="evidence" value="ECO:0007669"/>
    <property type="project" value="TreeGrafter"/>
</dbReference>
<evidence type="ECO:0000256" key="1">
    <source>
        <dbReference type="ARBA" id="ARBA00004123"/>
    </source>
</evidence>
<dbReference type="GO" id="GO:0034475">
    <property type="term" value="P:U4 snRNA 3'-end processing"/>
    <property type="evidence" value="ECO:0007669"/>
    <property type="project" value="EnsemblFungi"/>
</dbReference>
<evidence type="ECO:0000256" key="2">
    <source>
        <dbReference type="ARBA" id="ARBA00009154"/>
    </source>
</evidence>
<protein>
    <recommendedName>
        <fullName evidence="6">Exosome complex protein</fullName>
    </recommendedName>
</protein>
<gene>
    <name evidence="8" type="ORF">WICANDRAFT_61932</name>
</gene>
<dbReference type="EMBL" id="KV454209">
    <property type="protein sequence ID" value="ODQ61376.1"/>
    <property type="molecule type" value="Genomic_DNA"/>
</dbReference>
<evidence type="ECO:0000256" key="3">
    <source>
        <dbReference type="ARBA" id="ARBA00022552"/>
    </source>
</evidence>
<keyword evidence="4 6" id="KW-0694">RNA-binding</keyword>
<evidence type="ECO:0000313" key="9">
    <source>
        <dbReference type="Proteomes" id="UP000094112"/>
    </source>
</evidence>
<sequence length="200" mass="22308">MENTELVKQYIDALDVSLDEIEPIIKEISSKSFEDRINETSDEHEKIKISNSYAYLLTSLSFAFLKSKGIDTTNHPIMKDLARVKSYMNRAKEALNPSKEKKVDTGVAKRFIEAALNSGTGNSTVVTGTPEPAISSASFQGKHTKFKDENEKSDDESDDKKVSKKDEASIRKSSKEKLGKKDSGKNKVKKPKKEKSKSTK</sequence>
<feature type="compositionally biased region" description="Basic and acidic residues" evidence="7">
    <location>
        <begin position="158"/>
        <end position="185"/>
    </location>
</feature>
<comment type="subcellular location">
    <subcellularLocation>
        <location evidence="1 6">Nucleus</location>
    </subcellularLocation>
</comment>
<dbReference type="GeneID" id="30200526"/>
<comment type="function">
    <text evidence="6">Required for exosome-dependent processing of pre-rRNA and small nucleolar RNA (snRNA) precursors. Involved in processing of 35S pre-rRNA at the A0, A1 and A2 sites.</text>
</comment>
<dbReference type="GO" id="GO:0030234">
    <property type="term" value="F:enzyme regulator activity"/>
    <property type="evidence" value="ECO:0007669"/>
    <property type="project" value="EnsemblFungi"/>
</dbReference>
<evidence type="ECO:0000256" key="7">
    <source>
        <dbReference type="SAM" id="MobiDB-lite"/>
    </source>
</evidence>
<dbReference type="GO" id="GO:0034476">
    <property type="term" value="P:U5 snRNA 3'-end processing"/>
    <property type="evidence" value="ECO:0007669"/>
    <property type="project" value="EnsemblFungi"/>
</dbReference>